<dbReference type="AlphaFoldDB" id="A0A4R6QJN4"/>
<dbReference type="RefSeq" id="WP_133701792.1">
    <property type="nucleotide sequence ID" value="NZ_SNXS01000004.1"/>
</dbReference>
<gene>
    <name evidence="1" type="ORF">DES47_104218</name>
</gene>
<sequence length="168" mass="17510">MFKGIRQRLRDMGTIKALCKGAERHALRDGQAEPGAEHFLLSALELPDGSARRSFERLKIDPAQLSAAIARQHGEALRGIGLDPEPLAALDTAPQPAAHGLYCASASGQAVMQGLAAGRGQPLLSAHVVAVIAGMRHGVAARTLRALGLEPQALAASAAQEIQASRFG</sequence>
<evidence type="ECO:0000313" key="2">
    <source>
        <dbReference type="Proteomes" id="UP000295361"/>
    </source>
</evidence>
<reference evidence="1 2" key="1">
    <citation type="submission" date="2019-03" db="EMBL/GenBank/DDBJ databases">
        <title>Genomic Encyclopedia of Type Strains, Phase IV (KMG-IV): sequencing the most valuable type-strain genomes for metagenomic binning, comparative biology and taxonomic classification.</title>
        <authorList>
            <person name="Goeker M."/>
        </authorList>
    </citation>
    <scope>NUCLEOTIDE SEQUENCE [LARGE SCALE GENOMIC DNA]</scope>
    <source>
        <strain evidence="1 2">DSM 16998</strain>
    </source>
</reference>
<dbReference type="OrthoDB" id="7059167at2"/>
<accession>A0A4R6QJN4</accession>
<name>A0A4R6QJN4_9BURK</name>
<protein>
    <submittedName>
        <fullName evidence="1">ClpA/ClpB-like protein</fullName>
    </submittedName>
</protein>
<keyword evidence="2" id="KW-1185">Reference proteome</keyword>
<dbReference type="InParanoid" id="A0A4R6QJN4"/>
<organism evidence="1 2">
    <name type="scientific">Roseateles toxinivorans</name>
    <dbReference type="NCBI Taxonomy" id="270368"/>
    <lineage>
        <taxon>Bacteria</taxon>
        <taxon>Pseudomonadati</taxon>
        <taxon>Pseudomonadota</taxon>
        <taxon>Betaproteobacteria</taxon>
        <taxon>Burkholderiales</taxon>
        <taxon>Sphaerotilaceae</taxon>
        <taxon>Roseateles</taxon>
    </lineage>
</organism>
<evidence type="ECO:0000313" key="1">
    <source>
        <dbReference type="EMBL" id="TDP63936.1"/>
    </source>
</evidence>
<dbReference type="Proteomes" id="UP000295361">
    <property type="component" value="Unassembled WGS sequence"/>
</dbReference>
<dbReference type="Gene3D" id="1.10.1780.10">
    <property type="entry name" value="Clp, N-terminal domain"/>
    <property type="match status" value="1"/>
</dbReference>
<comment type="caution">
    <text evidence="1">The sequence shown here is derived from an EMBL/GenBank/DDBJ whole genome shotgun (WGS) entry which is preliminary data.</text>
</comment>
<dbReference type="InterPro" id="IPR036628">
    <property type="entry name" value="Clp_N_dom_sf"/>
</dbReference>
<proteinExistence type="predicted"/>
<dbReference type="EMBL" id="SNXS01000004">
    <property type="protein sequence ID" value="TDP63936.1"/>
    <property type="molecule type" value="Genomic_DNA"/>
</dbReference>